<evidence type="ECO:0000313" key="3">
    <source>
        <dbReference type="Proteomes" id="UP000813824"/>
    </source>
</evidence>
<evidence type="ECO:0000313" key="2">
    <source>
        <dbReference type="EMBL" id="KAH8093908.1"/>
    </source>
</evidence>
<feature type="region of interest" description="Disordered" evidence="1">
    <location>
        <begin position="162"/>
        <end position="191"/>
    </location>
</feature>
<name>A0A8K0UIX7_9AGAR</name>
<dbReference type="AlphaFoldDB" id="A0A8K0UIX7"/>
<feature type="compositionally biased region" description="Polar residues" evidence="1">
    <location>
        <begin position="28"/>
        <end position="41"/>
    </location>
</feature>
<dbReference type="Proteomes" id="UP000813824">
    <property type="component" value="Unassembled WGS sequence"/>
</dbReference>
<protein>
    <submittedName>
        <fullName evidence="2">Uncharacterized protein</fullName>
    </submittedName>
</protein>
<feature type="region of interest" description="Disordered" evidence="1">
    <location>
        <begin position="1"/>
        <end position="82"/>
    </location>
</feature>
<organism evidence="2 3">
    <name type="scientific">Cristinia sonorae</name>
    <dbReference type="NCBI Taxonomy" id="1940300"/>
    <lineage>
        <taxon>Eukaryota</taxon>
        <taxon>Fungi</taxon>
        <taxon>Dikarya</taxon>
        <taxon>Basidiomycota</taxon>
        <taxon>Agaricomycotina</taxon>
        <taxon>Agaricomycetes</taxon>
        <taxon>Agaricomycetidae</taxon>
        <taxon>Agaricales</taxon>
        <taxon>Pleurotineae</taxon>
        <taxon>Stephanosporaceae</taxon>
        <taxon>Cristinia</taxon>
    </lineage>
</organism>
<reference evidence="2" key="1">
    <citation type="journal article" date="2021" name="New Phytol.">
        <title>Evolutionary innovations through gain and loss of genes in the ectomycorrhizal Boletales.</title>
        <authorList>
            <person name="Wu G."/>
            <person name="Miyauchi S."/>
            <person name="Morin E."/>
            <person name="Kuo A."/>
            <person name="Drula E."/>
            <person name="Varga T."/>
            <person name="Kohler A."/>
            <person name="Feng B."/>
            <person name="Cao Y."/>
            <person name="Lipzen A."/>
            <person name="Daum C."/>
            <person name="Hundley H."/>
            <person name="Pangilinan J."/>
            <person name="Johnson J."/>
            <person name="Barry K."/>
            <person name="LaButti K."/>
            <person name="Ng V."/>
            <person name="Ahrendt S."/>
            <person name="Min B."/>
            <person name="Choi I.G."/>
            <person name="Park H."/>
            <person name="Plett J.M."/>
            <person name="Magnuson J."/>
            <person name="Spatafora J.W."/>
            <person name="Nagy L.G."/>
            <person name="Henrissat B."/>
            <person name="Grigoriev I.V."/>
            <person name="Yang Z.L."/>
            <person name="Xu J."/>
            <person name="Martin F.M."/>
        </authorList>
    </citation>
    <scope>NUCLEOTIDE SEQUENCE</scope>
    <source>
        <strain evidence="2">KKN 215</strain>
    </source>
</reference>
<evidence type="ECO:0000256" key="1">
    <source>
        <dbReference type="SAM" id="MobiDB-lite"/>
    </source>
</evidence>
<gene>
    <name evidence="2" type="ORF">BXZ70DRAFT_370811</name>
</gene>
<accession>A0A8K0UIX7</accession>
<sequence>MKKAGAKSDKESELPESEGAADRPSHLISRSSSRTACSTPHCSPIHTRRPPAALDVVRVDEHSVHDGPLSDQPQPPTSPPCNAQTRKHLFKICGTTSLILGHKSIHTHPLWEPSPFLPSYFGTRRLQSAKVLADYPQMPPPLVARVRVLPAFVDAPAVHHRDHVHHHPPTYKCAGTQSSPGGASYRNEPRSIRSGVSKTVITSISTDTGWINI</sequence>
<comment type="caution">
    <text evidence="2">The sequence shown here is derived from an EMBL/GenBank/DDBJ whole genome shotgun (WGS) entry which is preliminary data.</text>
</comment>
<proteinExistence type="predicted"/>
<keyword evidence="3" id="KW-1185">Reference proteome</keyword>
<feature type="compositionally biased region" description="Basic and acidic residues" evidence="1">
    <location>
        <begin position="1"/>
        <end position="13"/>
    </location>
</feature>
<dbReference type="EMBL" id="JAEVFJ010000027">
    <property type="protein sequence ID" value="KAH8093908.1"/>
    <property type="molecule type" value="Genomic_DNA"/>
</dbReference>